<evidence type="ECO:0000256" key="3">
    <source>
        <dbReference type="ARBA" id="ARBA00004496"/>
    </source>
</evidence>
<comment type="pathway">
    <text evidence="4 16">Cell wall biogenesis; peptidoglycan biosynthesis.</text>
</comment>
<dbReference type="GO" id="GO:0071555">
    <property type="term" value="P:cell wall organization"/>
    <property type="evidence" value="ECO:0007669"/>
    <property type="project" value="UniProtKB-KW"/>
</dbReference>
<dbReference type="InterPro" id="IPR011601">
    <property type="entry name" value="MurB_C"/>
</dbReference>
<dbReference type="GO" id="GO:0051301">
    <property type="term" value="P:cell division"/>
    <property type="evidence" value="ECO:0007669"/>
    <property type="project" value="UniProtKB-KW"/>
</dbReference>
<evidence type="ECO:0000259" key="17">
    <source>
        <dbReference type="PROSITE" id="PS51387"/>
    </source>
</evidence>
<dbReference type="InterPro" id="IPR036318">
    <property type="entry name" value="FAD-bd_PCMH-like_sf"/>
</dbReference>
<dbReference type="GO" id="GO:0008762">
    <property type="term" value="F:UDP-N-acetylmuramate dehydrogenase activity"/>
    <property type="evidence" value="ECO:0007669"/>
    <property type="project" value="UniProtKB-UniRule"/>
</dbReference>
<keyword evidence="9 16" id="KW-0521">NADP</keyword>
<keyword evidence="6 16" id="KW-0132">Cell division</keyword>
<dbReference type="PANTHER" id="PTHR21071">
    <property type="entry name" value="UDP-N-ACETYLENOLPYRUVOYLGLUCOSAMINE REDUCTASE"/>
    <property type="match status" value="1"/>
</dbReference>
<dbReference type="SUPFAM" id="SSF56194">
    <property type="entry name" value="Uridine diphospho-N-Acetylenolpyruvylglucosamine reductase, MurB, C-terminal domain"/>
    <property type="match status" value="1"/>
</dbReference>
<feature type="active site" evidence="16">
    <location>
        <position position="309"/>
    </location>
</feature>
<dbReference type="InterPro" id="IPR036635">
    <property type="entry name" value="MurB_C_sf"/>
</dbReference>
<reference evidence="18 19" key="1">
    <citation type="submission" date="2019-01" db="EMBL/GenBank/DDBJ databases">
        <title>Insights into ecological role of a new deltaproteobacterial order Candidatus Sinidesulfobacterales (Sva0485) by metagenomics and metatranscriptomics.</title>
        <authorList>
            <person name="Tan S."/>
            <person name="Liu J."/>
            <person name="Fang Y."/>
            <person name="Hedlund B.P."/>
            <person name="Lian Z.H."/>
            <person name="Huang L.Y."/>
            <person name="Li J.T."/>
            <person name="Huang L.N."/>
            <person name="Li W.J."/>
            <person name="Jiang H.C."/>
            <person name="Dong H.L."/>
            <person name="Shu W.S."/>
        </authorList>
    </citation>
    <scope>NUCLEOTIDE SEQUENCE [LARGE SCALE GENOMIC DNA]</scope>
    <source>
        <strain evidence="18">AP3</strain>
    </source>
</reference>
<comment type="similarity">
    <text evidence="16">Belongs to the MurB family.</text>
</comment>
<dbReference type="UniPathway" id="UPA00219"/>
<dbReference type="Pfam" id="PF02873">
    <property type="entry name" value="MurB_C"/>
    <property type="match status" value="1"/>
</dbReference>
<protein>
    <recommendedName>
        <fullName evidence="16">UDP-N-acetylenolpyruvoylglucosamine reductase</fullName>
        <ecNumber evidence="16">1.3.1.98</ecNumber>
    </recommendedName>
    <alternativeName>
        <fullName evidence="16">UDP-N-acetylmuramate dehydrogenase</fullName>
    </alternativeName>
</protein>
<keyword evidence="12 16" id="KW-0560">Oxidoreductase</keyword>
<dbReference type="InterPro" id="IPR016169">
    <property type="entry name" value="FAD-bd_PCMH_sub2"/>
</dbReference>
<dbReference type="GO" id="GO:0009252">
    <property type="term" value="P:peptidoglycan biosynthetic process"/>
    <property type="evidence" value="ECO:0007669"/>
    <property type="project" value="UniProtKB-UniRule"/>
</dbReference>
<evidence type="ECO:0000256" key="8">
    <source>
        <dbReference type="ARBA" id="ARBA00022827"/>
    </source>
</evidence>
<dbReference type="Gene3D" id="3.30.465.10">
    <property type="match status" value="1"/>
</dbReference>
<dbReference type="NCBIfam" id="TIGR00179">
    <property type="entry name" value="murB"/>
    <property type="match status" value="1"/>
</dbReference>
<dbReference type="Pfam" id="PF01565">
    <property type="entry name" value="FAD_binding_4"/>
    <property type="match status" value="1"/>
</dbReference>
<evidence type="ECO:0000256" key="2">
    <source>
        <dbReference type="ARBA" id="ARBA00003921"/>
    </source>
</evidence>
<dbReference type="EC" id="1.3.1.98" evidence="16"/>
<dbReference type="NCBIfam" id="NF010480">
    <property type="entry name" value="PRK13905.1"/>
    <property type="match status" value="1"/>
</dbReference>
<dbReference type="GO" id="GO:0071949">
    <property type="term" value="F:FAD binding"/>
    <property type="evidence" value="ECO:0007669"/>
    <property type="project" value="InterPro"/>
</dbReference>
<dbReference type="PANTHER" id="PTHR21071:SF4">
    <property type="entry name" value="UDP-N-ACETYLENOLPYRUVOYLGLUCOSAMINE REDUCTASE"/>
    <property type="match status" value="1"/>
</dbReference>
<dbReference type="Gene3D" id="3.30.43.10">
    <property type="entry name" value="Uridine Diphospho-n-acetylenolpyruvylglucosamine Reductase, domain 2"/>
    <property type="match status" value="1"/>
</dbReference>
<keyword evidence="13 16" id="KW-0131">Cell cycle</keyword>
<dbReference type="GO" id="GO:0008360">
    <property type="term" value="P:regulation of cell shape"/>
    <property type="evidence" value="ECO:0007669"/>
    <property type="project" value="UniProtKB-KW"/>
</dbReference>
<sequence length="313" mass="34624">MNNLDNINIVNGLRENGVEFIENEPMSLYTSIKIGGKCDIIIFPKDEQELFFIIRLLKENSRNYIIIGRGTNTLFKDARISFPVISFKKGFRHIKEIDYPAEKKDNSKISLRAGSGVALSQVLNYAVKNCLSGCEFFFGIPGTLGGAVRMNAGSKESVAGNIVEGIEIITKEGIKLNIEKKDLQFSYRNLDVNGVGEGYFITGVTLSLNRSDKSKIADNINLFKERKLRQPLGEYSLGCIFKNPEGDSAGKIIEEIGFKGFSNGDAAVSDKHANFIINKGMASAEDILELIKNIQKTALLRKGIKLSTEIKII</sequence>
<dbReference type="PROSITE" id="PS51387">
    <property type="entry name" value="FAD_PCMH"/>
    <property type="match status" value="1"/>
</dbReference>
<keyword evidence="8 16" id="KW-0274">FAD</keyword>
<evidence type="ECO:0000256" key="13">
    <source>
        <dbReference type="ARBA" id="ARBA00023306"/>
    </source>
</evidence>
<comment type="catalytic activity">
    <reaction evidence="15 16">
        <text>UDP-N-acetyl-alpha-D-muramate + NADP(+) = UDP-N-acetyl-3-O-(1-carboxyvinyl)-alpha-D-glucosamine + NADPH + H(+)</text>
        <dbReference type="Rhea" id="RHEA:12248"/>
        <dbReference type="ChEBI" id="CHEBI:15378"/>
        <dbReference type="ChEBI" id="CHEBI:57783"/>
        <dbReference type="ChEBI" id="CHEBI:58349"/>
        <dbReference type="ChEBI" id="CHEBI:68483"/>
        <dbReference type="ChEBI" id="CHEBI:70757"/>
        <dbReference type="EC" id="1.3.1.98"/>
    </reaction>
</comment>
<dbReference type="SUPFAM" id="SSF56176">
    <property type="entry name" value="FAD-binding/transporter-associated domain-like"/>
    <property type="match status" value="1"/>
</dbReference>
<gene>
    <name evidence="16 18" type="primary">murB</name>
    <name evidence="18" type="ORF">EVJ47_01340</name>
</gene>
<keyword evidence="5 16" id="KW-0963">Cytoplasm</keyword>
<comment type="cofactor">
    <cofactor evidence="1 16">
        <name>FAD</name>
        <dbReference type="ChEBI" id="CHEBI:57692"/>
    </cofactor>
</comment>
<feature type="active site" description="Proton donor" evidence="16">
    <location>
        <position position="239"/>
    </location>
</feature>
<evidence type="ECO:0000256" key="12">
    <source>
        <dbReference type="ARBA" id="ARBA00023002"/>
    </source>
</evidence>
<evidence type="ECO:0000256" key="10">
    <source>
        <dbReference type="ARBA" id="ARBA00022960"/>
    </source>
</evidence>
<evidence type="ECO:0000256" key="9">
    <source>
        <dbReference type="ARBA" id="ARBA00022857"/>
    </source>
</evidence>
<dbReference type="InterPro" id="IPR003170">
    <property type="entry name" value="MurB"/>
</dbReference>
<evidence type="ECO:0000256" key="15">
    <source>
        <dbReference type="ARBA" id="ARBA00048914"/>
    </source>
</evidence>
<comment type="function">
    <text evidence="2 16">Cell wall formation.</text>
</comment>
<evidence type="ECO:0000313" key="18">
    <source>
        <dbReference type="EMBL" id="RZD14952.1"/>
    </source>
</evidence>
<evidence type="ECO:0000256" key="14">
    <source>
        <dbReference type="ARBA" id="ARBA00023316"/>
    </source>
</evidence>
<organism evidence="18 19">
    <name type="scientific">Candidatus Acidulodesulfobacterium ferriphilum</name>
    <dbReference type="NCBI Taxonomy" id="2597223"/>
    <lineage>
        <taxon>Bacteria</taxon>
        <taxon>Deltaproteobacteria</taxon>
        <taxon>Candidatus Acidulodesulfobacterales</taxon>
        <taxon>Candidatus Acidulodesulfobacterium</taxon>
    </lineage>
</organism>
<evidence type="ECO:0000256" key="11">
    <source>
        <dbReference type="ARBA" id="ARBA00022984"/>
    </source>
</evidence>
<keyword evidence="10 16" id="KW-0133">Cell shape</keyword>
<evidence type="ECO:0000256" key="5">
    <source>
        <dbReference type="ARBA" id="ARBA00022490"/>
    </source>
</evidence>
<proteinExistence type="inferred from homology"/>
<keyword evidence="14 16" id="KW-0961">Cell wall biogenesis/degradation</keyword>
<evidence type="ECO:0000256" key="6">
    <source>
        <dbReference type="ARBA" id="ARBA00022618"/>
    </source>
</evidence>
<dbReference type="Gene3D" id="3.90.78.10">
    <property type="entry name" value="UDP-N-acetylenolpyruvoylglucosamine reductase, C-terminal domain"/>
    <property type="match status" value="1"/>
</dbReference>
<dbReference type="EMBL" id="SGBD01000001">
    <property type="protein sequence ID" value="RZD14952.1"/>
    <property type="molecule type" value="Genomic_DNA"/>
</dbReference>
<comment type="caution">
    <text evidence="18">The sequence shown here is derived from an EMBL/GenBank/DDBJ whole genome shotgun (WGS) entry which is preliminary data.</text>
</comment>
<feature type="active site" evidence="16">
    <location>
        <position position="188"/>
    </location>
</feature>
<evidence type="ECO:0000256" key="4">
    <source>
        <dbReference type="ARBA" id="ARBA00004752"/>
    </source>
</evidence>
<dbReference type="InterPro" id="IPR016166">
    <property type="entry name" value="FAD-bd_PCMH"/>
</dbReference>
<evidence type="ECO:0000256" key="1">
    <source>
        <dbReference type="ARBA" id="ARBA00001974"/>
    </source>
</evidence>
<comment type="subcellular location">
    <subcellularLocation>
        <location evidence="3 16">Cytoplasm</location>
    </subcellularLocation>
</comment>
<dbReference type="InterPro" id="IPR016167">
    <property type="entry name" value="FAD-bd_PCMH_sub1"/>
</dbReference>
<evidence type="ECO:0000256" key="16">
    <source>
        <dbReference type="HAMAP-Rule" id="MF_00037"/>
    </source>
</evidence>
<dbReference type="InterPro" id="IPR006094">
    <property type="entry name" value="Oxid_FAD_bind_N"/>
</dbReference>
<evidence type="ECO:0000256" key="7">
    <source>
        <dbReference type="ARBA" id="ARBA00022630"/>
    </source>
</evidence>
<dbReference type="HAMAP" id="MF_00037">
    <property type="entry name" value="MurB"/>
    <property type="match status" value="1"/>
</dbReference>
<dbReference type="AlphaFoldDB" id="A0A519BCE3"/>
<keyword evidence="11 16" id="KW-0573">Peptidoglycan synthesis</keyword>
<dbReference type="Proteomes" id="UP000320813">
    <property type="component" value="Unassembled WGS sequence"/>
</dbReference>
<name>A0A519BCE3_9DELT</name>
<feature type="domain" description="FAD-binding PCMH-type" evidence="17">
    <location>
        <begin position="34"/>
        <end position="211"/>
    </location>
</feature>
<keyword evidence="7 16" id="KW-0285">Flavoprotein</keyword>
<dbReference type="GO" id="GO:0005829">
    <property type="term" value="C:cytosol"/>
    <property type="evidence" value="ECO:0007669"/>
    <property type="project" value="TreeGrafter"/>
</dbReference>
<evidence type="ECO:0000313" key="19">
    <source>
        <dbReference type="Proteomes" id="UP000320813"/>
    </source>
</evidence>
<accession>A0A519BCE3</accession>